<accession>A0A645G594</accession>
<evidence type="ECO:0000313" key="1">
    <source>
        <dbReference type="EMBL" id="MPN22077.1"/>
    </source>
</evidence>
<dbReference type="EMBL" id="VSSQ01070231">
    <property type="protein sequence ID" value="MPN22077.1"/>
    <property type="molecule type" value="Genomic_DNA"/>
</dbReference>
<reference evidence="1" key="1">
    <citation type="submission" date="2019-08" db="EMBL/GenBank/DDBJ databases">
        <authorList>
            <person name="Kucharzyk K."/>
            <person name="Murdoch R.W."/>
            <person name="Higgins S."/>
            <person name="Loffler F."/>
        </authorList>
    </citation>
    <scope>NUCLEOTIDE SEQUENCE</scope>
</reference>
<sequence>MEEPVLKQCLHSPQVDALFVRSAGEDYPVYVRGGRFGYRRQQRLARHAPGDVDVEYLVFSPSEGYEIEVGLRVRD</sequence>
<comment type="caution">
    <text evidence="1">The sequence shown here is derived from an EMBL/GenBank/DDBJ whole genome shotgun (WGS) entry which is preliminary data.</text>
</comment>
<gene>
    <name evidence="1" type="ORF">SDC9_169460</name>
</gene>
<protein>
    <submittedName>
        <fullName evidence="1">Uncharacterized protein</fullName>
    </submittedName>
</protein>
<name>A0A645G594_9ZZZZ</name>
<organism evidence="1">
    <name type="scientific">bioreactor metagenome</name>
    <dbReference type="NCBI Taxonomy" id="1076179"/>
    <lineage>
        <taxon>unclassified sequences</taxon>
        <taxon>metagenomes</taxon>
        <taxon>ecological metagenomes</taxon>
    </lineage>
</organism>
<dbReference type="AlphaFoldDB" id="A0A645G594"/>
<proteinExistence type="predicted"/>